<dbReference type="RefSeq" id="WP_181556400.1">
    <property type="nucleotide sequence ID" value="NZ_CP064060.1"/>
</dbReference>
<evidence type="ECO:0000313" key="1">
    <source>
        <dbReference type="EMBL" id="MBA2875605.1"/>
    </source>
</evidence>
<dbReference type="Proteomes" id="UP000523087">
    <property type="component" value="Unassembled WGS sequence"/>
</dbReference>
<accession>A0A7W0BZH4</accession>
<proteinExistence type="predicted"/>
<protein>
    <recommendedName>
        <fullName evidence="3">Inner spore coat protein</fullName>
    </recommendedName>
</protein>
<gene>
    <name evidence="1" type="ORF">HNR31_002395</name>
</gene>
<dbReference type="EMBL" id="JACDUT010000007">
    <property type="protein sequence ID" value="MBA2875605.1"/>
    <property type="molecule type" value="Genomic_DNA"/>
</dbReference>
<organism evidence="1 2">
    <name type="scientific">Thermaerobacillus caldiproteolyticus</name>
    <dbReference type="NCBI Taxonomy" id="247480"/>
    <lineage>
        <taxon>Bacteria</taxon>
        <taxon>Bacillati</taxon>
        <taxon>Bacillota</taxon>
        <taxon>Bacilli</taxon>
        <taxon>Bacillales</taxon>
        <taxon>Anoxybacillaceae</taxon>
        <taxon>Thermaerobacillus</taxon>
    </lineage>
</organism>
<reference evidence="1 2" key="1">
    <citation type="submission" date="2020-07" db="EMBL/GenBank/DDBJ databases">
        <title>Genomic Encyclopedia of Type Strains, Phase IV (KMG-IV): sequencing the most valuable type-strain genomes for metagenomic binning, comparative biology and taxonomic classification.</title>
        <authorList>
            <person name="Goeker M."/>
        </authorList>
    </citation>
    <scope>NUCLEOTIDE SEQUENCE [LARGE SCALE GENOMIC DNA]</scope>
    <source>
        <strain evidence="1 2">DSM 15730</strain>
    </source>
</reference>
<evidence type="ECO:0008006" key="3">
    <source>
        <dbReference type="Google" id="ProtNLM"/>
    </source>
</evidence>
<evidence type="ECO:0000313" key="2">
    <source>
        <dbReference type="Proteomes" id="UP000523087"/>
    </source>
</evidence>
<name>A0A7W0BZH4_9BACL</name>
<dbReference type="AlphaFoldDB" id="A0A7W0BZH4"/>
<dbReference type="InterPro" id="IPR058870">
    <property type="entry name" value="YuzC"/>
</dbReference>
<comment type="caution">
    <text evidence="1">The sequence shown here is derived from an EMBL/GenBank/DDBJ whole genome shotgun (WGS) entry which is preliminary data.</text>
</comment>
<keyword evidence="2" id="KW-1185">Reference proteome</keyword>
<sequence length="114" mass="12342">MIYDSAFPPLYPPRQYPPVDPTLFGQSATAAQKLMKDASVILGKLASSKSFASNVMSAAQAGKTKEVQKSIQSLGIQSKVDVYFNPDGIRITLSPPSGTFDCCRLAIGLRWIVF</sequence>
<dbReference type="Pfam" id="PF26344">
    <property type="entry name" value="YuzC"/>
    <property type="match status" value="1"/>
</dbReference>